<dbReference type="AlphaFoldDB" id="A0A0H3C3M8"/>
<protein>
    <submittedName>
        <fullName evidence="2">Uncharacterized protein</fullName>
    </submittedName>
</protein>
<name>A0A0H3C3M8_BORBZ</name>
<accession>A0A0H3C3M8</accession>
<keyword evidence="1" id="KW-1133">Transmembrane helix</keyword>
<dbReference type="HOGENOM" id="CLU_3340836_0_0_12"/>
<proteinExistence type="predicted"/>
<keyword evidence="1" id="KW-0812">Transmembrane</keyword>
<evidence type="ECO:0000313" key="2">
    <source>
        <dbReference type="EMBL" id="ACK74492.1"/>
    </source>
</evidence>
<sequence length="37" mass="4299">MVIKNSNQHDPPYNFSNPIAWLFILFLNLHVTTIDNA</sequence>
<organism evidence="2 3">
    <name type="scientific">Borreliella burgdorferi (strain ZS7)</name>
    <name type="common">Borrelia burgdorferi</name>
    <dbReference type="NCBI Taxonomy" id="445985"/>
    <lineage>
        <taxon>Bacteria</taxon>
        <taxon>Pseudomonadati</taxon>
        <taxon>Spirochaetota</taxon>
        <taxon>Spirochaetia</taxon>
        <taxon>Spirochaetales</taxon>
        <taxon>Borreliaceae</taxon>
        <taxon>Borreliella</taxon>
    </lineage>
</organism>
<feature type="transmembrane region" description="Helical" evidence="1">
    <location>
        <begin position="15"/>
        <end position="34"/>
    </location>
</feature>
<dbReference type="EMBL" id="CP001205">
    <property type="protein sequence ID" value="ACK74492.1"/>
    <property type="molecule type" value="Genomic_DNA"/>
</dbReference>
<evidence type="ECO:0000313" key="3">
    <source>
        <dbReference type="Proteomes" id="UP000006901"/>
    </source>
</evidence>
<reference evidence="2 3" key="1">
    <citation type="journal article" date="2011" name="J. Bacteriol.">
        <title>Whole-genome sequences of thirteen isolates of Borrelia burgdorferi.</title>
        <authorList>
            <person name="Schutzer S.E."/>
            <person name="Fraser-Liggett C.M."/>
            <person name="Casjens S.R."/>
            <person name="Qiu W.G."/>
            <person name="Dunn J.J."/>
            <person name="Mongodin E.F."/>
            <person name="Luft B.J."/>
        </authorList>
    </citation>
    <scope>NUCLEOTIDE SEQUENCE [LARGE SCALE GENOMIC DNA]</scope>
    <source>
        <strain evidence="2 3">ZS7</strain>
    </source>
</reference>
<dbReference type="KEGG" id="bbz:BbuZS7_0876"/>
<evidence type="ECO:0000256" key="1">
    <source>
        <dbReference type="SAM" id="Phobius"/>
    </source>
</evidence>
<gene>
    <name evidence="2" type="ordered locus">BbuZS7_0876</name>
</gene>
<keyword evidence="1" id="KW-0472">Membrane</keyword>
<dbReference type="Proteomes" id="UP000006901">
    <property type="component" value="Chromosome"/>
</dbReference>